<dbReference type="EMBL" id="JAINZZ010000017">
    <property type="protein sequence ID" value="MBY8879166.1"/>
    <property type="molecule type" value="Genomic_DNA"/>
</dbReference>
<proteinExistence type="predicted"/>
<name>A0ABS7Q8K1_9ACTN</name>
<dbReference type="PANTHER" id="PTHR46546">
    <property type="entry name" value="SHEWANELLA-LIKE PROTEIN PHOSPHATASE 1"/>
    <property type="match status" value="1"/>
</dbReference>
<dbReference type="Proteomes" id="UP000778578">
    <property type="component" value="Unassembled WGS sequence"/>
</dbReference>
<dbReference type="InterPro" id="IPR004843">
    <property type="entry name" value="Calcineurin-like_PHP"/>
</dbReference>
<organism evidence="2 3">
    <name type="scientific">Actinacidiphila acidipaludis</name>
    <dbReference type="NCBI Taxonomy" id="2873382"/>
    <lineage>
        <taxon>Bacteria</taxon>
        <taxon>Bacillati</taxon>
        <taxon>Actinomycetota</taxon>
        <taxon>Actinomycetes</taxon>
        <taxon>Kitasatosporales</taxon>
        <taxon>Streptomycetaceae</taxon>
        <taxon>Actinacidiphila</taxon>
    </lineage>
</organism>
<protein>
    <submittedName>
        <fullName evidence="2">Metallophosphoesterase</fullName>
    </submittedName>
</protein>
<dbReference type="Pfam" id="PF00149">
    <property type="entry name" value="Metallophos"/>
    <property type="match status" value="1"/>
</dbReference>
<dbReference type="RefSeq" id="WP_222963302.1">
    <property type="nucleotide sequence ID" value="NZ_JAINZZ010000017.1"/>
</dbReference>
<evidence type="ECO:0000313" key="3">
    <source>
        <dbReference type="Proteomes" id="UP000778578"/>
    </source>
</evidence>
<dbReference type="Gene3D" id="3.60.21.10">
    <property type="match status" value="1"/>
</dbReference>
<evidence type="ECO:0000259" key="1">
    <source>
        <dbReference type="Pfam" id="PF00149"/>
    </source>
</evidence>
<sequence length="385" mass="40554">MTQGAGQGYEPGAGYEPGYEPAPGYGTAPGYEAAAGYEHGYAPAGSAYDQGPAGPGQVAAAHASYDAGVTAPPVPAGYEPTHHDTALVPPEYTPTAHDLPVITPRSEQGDRPGPLYVVGDVHGYLAELLAALRETGLVDEEGHWSAGSARLWFLGDFTDRGPDGIGVIELVMQLSAEAAAAGGYCRALMGNHELLLLGAHRFGDTPVNSTGGTASFLAAWRLNGGQPSDMERLEDRHLTWISRLDAAHVTDGHLLVHSDTTAYLDYGSSVEEMNDAVTGVLQRADADECWDLFRKFTKRFAFRGDDGPEAARELLATYGGKRVVHGHSPIPYLLGEAGGDHPVDGEERGHTVNGPMIYAENLAVAMDGGVTMDGRLLVAQLPLVG</sequence>
<gene>
    <name evidence="2" type="ORF">K7862_16195</name>
</gene>
<evidence type="ECO:0000313" key="2">
    <source>
        <dbReference type="EMBL" id="MBY8879166.1"/>
    </source>
</evidence>
<dbReference type="InterPro" id="IPR006186">
    <property type="entry name" value="Ser/Thr-sp_prot-phosphatase"/>
</dbReference>
<feature type="domain" description="Calcineurin-like phosphoesterase" evidence="1">
    <location>
        <begin position="114"/>
        <end position="330"/>
    </location>
</feature>
<comment type="caution">
    <text evidence="2">The sequence shown here is derived from an EMBL/GenBank/DDBJ whole genome shotgun (WGS) entry which is preliminary data.</text>
</comment>
<dbReference type="PRINTS" id="PR00114">
    <property type="entry name" value="STPHPHTASE"/>
</dbReference>
<dbReference type="InterPro" id="IPR029052">
    <property type="entry name" value="Metallo-depent_PP-like"/>
</dbReference>
<keyword evidence="3" id="KW-1185">Reference proteome</keyword>
<dbReference type="SUPFAM" id="SSF56300">
    <property type="entry name" value="Metallo-dependent phosphatases"/>
    <property type="match status" value="1"/>
</dbReference>
<reference evidence="2 3" key="1">
    <citation type="submission" date="2021-08" db="EMBL/GenBank/DDBJ databases">
        <title>WGS of actinomycetes from Thailand.</title>
        <authorList>
            <person name="Thawai C."/>
        </authorList>
    </citation>
    <scope>NUCLEOTIDE SEQUENCE [LARGE SCALE GENOMIC DNA]</scope>
    <source>
        <strain evidence="2 3">PLK6-54</strain>
    </source>
</reference>
<accession>A0ABS7Q8K1</accession>
<dbReference type="PANTHER" id="PTHR46546:SF4">
    <property type="entry name" value="SHEWANELLA-LIKE PROTEIN PHOSPHATASE 1"/>
    <property type="match status" value="1"/>
</dbReference>